<dbReference type="GO" id="GO:0022857">
    <property type="term" value="F:transmembrane transporter activity"/>
    <property type="evidence" value="ECO:0007669"/>
    <property type="project" value="InterPro"/>
</dbReference>
<dbReference type="CDD" id="cd06579">
    <property type="entry name" value="TM_PBP1_transp_AraH_like"/>
    <property type="match status" value="1"/>
</dbReference>
<evidence type="ECO:0000256" key="5">
    <source>
        <dbReference type="ARBA" id="ARBA00022692"/>
    </source>
</evidence>
<dbReference type="PANTHER" id="PTHR32196">
    <property type="entry name" value="ABC TRANSPORTER PERMEASE PROTEIN YPHD-RELATED-RELATED"/>
    <property type="match status" value="1"/>
</dbReference>
<dbReference type="Pfam" id="PF02653">
    <property type="entry name" value="BPD_transp_2"/>
    <property type="match status" value="1"/>
</dbReference>
<feature type="transmembrane region" description="Helical" evidence="10">
    <location>
        <begin position="184"/>
        <end position="204"/>
    </location>
</feature>
<dbReference type="PANTHER" id="PTHR32196:SF71">
    <property type="entry name" value="AUTOINDUCER 2 IMPORT SYSTEM PERMEASE PROTEIN LSRD"/>
    <property type="match status" value="1"/>
</dbReference>
<evidence type="ECO:0000313" key="11">
    <source>
        <dbReference type="EMBL" id="RFA06643.1"/>
    </source>
</evidence>
<evidence type="ECO:0000256" key="3">
    <source>
        <dbReference type="ARBA" id="ARBA00022475"/>
    </source>
</evidence>
<feature type="transmembrane region" description="Helical" evidence="10">
    <location>
        <begin position="289"/>
        <end position="311"/>
    </location>
</feature>
<feature type="transmembrane region" description="Helical" evidence="10">
    <location>
        <begin position="263"/>
        <end position="284"/>
    </location>
</feature>
<dbReference type="InterPro" id="IPR001851">
    <property type="entry name" value="ABC_transp_permease"/>
</dbReference>
<dbReference type="OrthoDB" id="3676653at2"/>
<evidence type="ECO:0000313" key="12">
    <source>
        <dbReference type="Proteomes" id="UP000256709"/>
    </source>
</evidence>
<comment type="subcellular location">
    <subcellularLocation>
        <location evidence="1">Cell membrane</location>
        <topology evidence="1">Multi-pass membrane protein</topology>
    </subcellularLocation>
</comment>
<dbReference type="AlphaFoldDB" id="A0A3E0VAU1"/>
<evidence type="ECO:0000256" key="6">
    <source>
        <dbReference type="ARBA" id="ARBA00022989"/>
    </source>
</evidence>
<feature type="region of interest" description="Disordered" evidence="9">
    <location>
        <begin position="1"/>
        <end position="25"/>
    </location>
</feature>
<sequence>MTTTLAPPAKPPARGPRQARPPRNTRAKLASGSRFALPVLLLIFIVIFSILEPTTFATLNNAKTVLSTQSVLALVALAALLTLVIGEFDLSLGAQMGLSALLLPGLTANGAVPIPVAIVLSIAATTFVGLCNGLLVAKAKVNSFIATIGTAALIGAVVLAYSGGTVIFQGVPAELINISSWAPLGIPGPIIYVAIISVIVWVFLKRTPFGRYMSAVGGSKDAARLSGINTDRVTIVTFMLAGTLAGIGGVVEAGQLGSGNPAVGPSFLLPAFAAVFLGATAYYVGQFNVWGTITAVVTLATGVAGLNLLGLPSWVEPAFNGVALLVAVALTRYLRGKPV</sequence>
<proteinExistence type="predicted"/>
<dbReference type="RefSeq" id="WP_116284865.1">
    <property type="nucleotide sequence ID" value="NZ_NBXA01000070.1"/>
</dbReference>
<feature type="transmembrane region" description="Helical" evidence="10">
    <location>
        <begin position="71"/>
        <end position="94"/>
    </location>
</feature>
<feature type="transmembrane region" description="Helical" evidence="10">
    <location>
        <begin position="317"/>
        <end position="334"/>
    </location>
</feature>
<protein>
    <recommendedName>
        <fullName evidence="8">Autoinducer 2 import system permease protein LsrD</fullName>
    </recommendedName>
</protein>
<keyword evidence="4" id="KW-0997">Cell inner membrane</keyword>
<accession>A0A3E0VAU1</accession>
<name>A0A3E0VAU1_9MICO</name>
<gene>
    <name evidence="11" type="ORF">B7R21_19205</name>
</gene>
<feature type="transmembrane region" description="Helical" evidence="10">
    <location>
        <begin position="114"/>
        <end position="137"/>
    </location>
</feature>
<keyword evidence="2" id="KW-0813">Transport</keyword>
<evidence type="ECO:0000256" key="8">
    <source>
        <dbReference type="ARBA" id="ARBA00039381"/>
    </source>
</evidence>
<evidence type="ECO:0000256" key="9">
    <source>
        <dbReference type="SAM" id="MobiDB-lite"/>
    </source>
</evidence>
<reference evidence="11 12" key="1">
    <citation type="submission" date="2017-04" db="EMBL/GenBank/DDBJ databases">
        <title>Comparative genome analysis of Subtercola boreus.</title>
        <authorList>
            <person name="Cho Y.-J."/>
            <person name="Cho A."/>
            <person name="Kim O.-S."/>
            <person name="Lee J.-I."/>
        </authorList>
    </citation>
    <scope>NUCLEOTIDE SEQUENCE [LARGE SCALE GENOMIC DNA]</scope>
    <source>
        <strain evidence="11 12">P27444</strain>
    </source>
</reference>
<keyword evidence="6 10" id="KW-1133">Transmembrane helix</keyword>
<evidence type="ECO:0000256" key="7">
    <source>
        <dbReference type="ARBA" id="ARBA00023136"/>
    </source>
</evidence>
<comment type="caution">
    <text evidence="11">The sequence shown here is derived from an EMBL/GenBank/DDBJ whole genome shotgun (WGS) entry which is preliminary data.</text>
</comment>
<dbReference type="GO" id="GO:0005886">
    <property type="term" value="C:plasma membrane"/>
    <property type="evidence" value="ECO:0007669"/>
    <property type="project" value="UniProtKB-SubCell"/>
</dbReference>
<dbReference type="EMBL" id="NBXA01000070">
    <property type="protein sequence ID" value="RFA06643.1"/>
    <property type="molecule type" value="Genomic_DNA"/>
</dbReference>
<feature type="transmembrane region" description="Helical" evidence="10">
    <location>
        <begin position="233"/>
        <end position="251"/>
    </location>
</feature>
<feature type="transmembrane region" description="Helical" evidence="10">
    <location>
        <begin position="35"/>
        <end position="59"/>
    </location>
</feature>
<evidence type="ECO:0000256" key="2">
    <source>
        <dbReference type="ARBA" id="ARBA00022448"/>
    </source>
</evidence>
<keyword evidence="5 10" id="KW-0812">Transmembrane</keyword>
<evidence type="ECO:0000256" key="10">
    <source>
        <dbReference type="SAM" id="Phobius"/>
    </source>
</evidence>
<evidence type="ECO:0000256" key="4">
    <source>
        <dbReference type="ARBA" id="ARBA00022519"/>
    </source>
</evidence>
<dbReference type="Proteomes" id="UP000256709">
    <property type="component" value="Unassembled WGS sequence"/>
</dbReference>
<keyword evidence="3" id="KW-1003">Cell membrane</keyword>
<feature type="transmembrane region" description="Helical" evidence="10">
    <location>
        <begin position="144"/>
        <end position="164"/>
    </location>
</feature>
<keyword evidence="7 10" id="KW-0472">Membrane</keyword>
<evidence type="ECO:0000256" key="1">
    <source>
        <dbReference type="ARBA" id="ARBA00004651"/>
    </source>
</evidence>
<organism evidence="11 12">
    <name type="scientific">Subtercola boreus</name>
    <dbReference type="NCBI Taxonomy" id="120213"/>
    <lineage>
        <taxon>Bacteria</taxon>
        <taxon>Bacillati</taxon>
        <taxon>Actinomycetota</taxon>
        <taxon>Actinomycetes</taxon>
        <taxon>Micrococcales</taxon>
        <taxon>Microbacteriaceae</taxon>
        <taxon>Subtercola</taxon>
    </lineage>
</organism>